<keyword evidence="3" id="KW-1185">Reference proteome</keyword>
<evidence type="ECO:0000313" key="3">
    <source>
        <dbReference type="Proteomes" id="UP000236594"/>
    </source>
</evidence>
<keyword evidence="1" id="KW-0812">Transmembrane</keyword>
<dbReference type="OrthoDB" id="1273662at2"/>
<gene>
    <name evidence="2" type="ORF">C1631_021385</name>
</gene>
<name>A0A316WQU6_9FLAO</name>
<organism evidence="2 3">
    <name type="scientific">Chryseobacterium phosphatilyticum</name>
    <dbReference type="NCBI Taxonomy" id="475075"/>
    <lineage>
        <taxon>Bacteria</taxon>
        <taxon>Pseudomonadati</taxon>
        <taxon>Bacteroidota</taxon>
        <taxon>Flavobacteriia</taxon>
        <taxon>Flavobacteriales</taxon>
        <taxon>Weeksellaceae</taxon>
        <taxon>Chryseobacterium group</taxon>
        <taxon>Chryseobacterium</taxon>
    </lineage>
</organism>
<accession>A0A316WQU6</accession>
<sequence length="131" mass="15581">MKEKIRNAYLYAYYECYLQTHIYYKAHNNKNFYSIITLGGVLLFLLEFPMLMLIDKTIGVPPKIYFYPFLIGLAYFQLLLTSKFIGDDDLTEKINTFYANKNVVKESRRIALGFVIFCVLFWVFVIRYDGY</sequence>
<reference evidence="2 3" key="1">
    <citation type="submission" date="2018-04" db="EMBL/GenBank/DDBJ databases">
        <title>Draft Genome Sequence of Phosphate-Solubilizing Chryseobacterium sp. ISE14 that is a Biocontrol and Plant Growth-Promoting Rhizobacterium Isolated from Cucumber.</title>
        <authorList>
            <person name="Jeong J.-J."/>
            <person name="Sang M.K."/>
            <person name="Choi I.-G."/>
            <person name="Kim K.D."/>
        </authorList>
    </citation>
    <scope>NUCLEOTIDE SEQUENCE [LARGE SCALE GENOMIC DNA]</scope>
    <source>
        <strain evidence="2 3">ISE14</strain>
    </source>
</reference>
<keyword evidence="1" id="KW-1133">Transmembrane helix</keyword>
<dbReference type="Proteomes" id="UP000236594">
    <property type="component" value="Unassembled WGS sequence"/>
</dbReference>
<evidence type="ECO:0000256" key="1">
    <source>
        <dbReference type="SAM" id="Phobius"/>
    </source>
</evidence>
<comment type="caution">
    <text evidence="2">The sequence shown here is derived from an EMBL/GenBank/DDBJ whole genome shotgun (WGS) entry which is preliminary data.</text>
</comment>
<feature type="transmembrane region" description="Helical" evidence="1">
    <location>
        <begin position="32"/>
        <end position="52"/>
    </location>
</feature>
<evidence type="ECO:0000313" key="2">
    <source>
        <dbReference type="EMBL" id="PWN63539.1"/>
    </source>
</evidence>
<feature type="transmembrane region" description="Helical" evidence="1">
    <location>
        <begin position="110"/>
        <end position="128"/>
    </location>
</feature>
<dbReference type="RefSeq" id="WP_103249553.1">
    <property type="nucleotide sequence ID" value="NZ_PPED02000007.1"/>
</dbReference>
<dbReference type="EMBL" id="PPED02000007">
    <property type="protein sequence ID" value="PWN63539.1"/>
    <property type="molecule type" value="Genomic_DNA"/>
</dbReference>
<feature type="transmembrane region" description="Helical" evidence="1">
    <location>
        <begin position="64"/>
        <end position="85"/>
    </location>
</feature>
<dbReference type="AlphaFoldDB" id="A0A316WQU6"/>
<protein>
    <submittedName>
        <fullName evidence="2">Uncharacterized protein</fullName>
    </submittedName>
</protein>
<keyword evidence="1" id="KW-0472">Membrane</keyword>
<proteinExistence type="predicted"/>